<dbReference type="Pfam" id="PF12802">
    <property type="entry name" value="MarR_2"/>
    <property type="match status" value="1"/>
</dbReference>
<proteinExistence type="predicted"/>
<dbReference type="PANTHER" id="PTHR33164">
    <property type="entry name" value="TRANSCRIPTIONAL REGULATOR, MARR FAMILY"/>
    <property type="match status" value="1"/>
</dbReference>
<sequence>MTGKAPLIDPLEHLLGYQLRRASLATLSALSEAYEALDLRLTDAIVLRFVGANPGCNQGEISKALGVRRTNMVPVVSGLVERALVARAAADGRTHALTLTQAGAALHAQIDELAHANEERFFGGFDEETRKVLLRALDTIRARAES</sequence>
<dbReference type="EMBL" id="JBBHJZ010000002">
    <property type="protein sequence ID" value="MEJ5977237.1"/>
    <property type="molecule type" value="Genomic_DNA"/>
</dbReference>
<dbReference type="Proteomes" id="UP001361239">
    <property type="component" value="Unassembled WGS sequence"/>
</dbReference>
<dbReference type="RefSeq" id="WP_339587178.1">
    <property type="nucleotide sequence ID" value="NZ_JBBHJZ010000002.1"/>
</dbReference>
<keyword evidence="3" id="KW-1185">Reference proteome</keyword>
<organism evidence="2 3">
    <name type="scientific">Novosphingobium anseongense</name>
    <dbReference type="NCBI Taxonomy" id="3133436"/>
    <lineage>
        <taxon>Bacteria</taxon>
        <taxon>Pseudomonadati</taxon>
        <taxon>Pseudomonadota</taxon>
        <taxon>Alphaproteobacteria</taxon>
        <taxon>Sphingomonadales</taxon>
        <taxon>Sphingomonadaceae</taxon>
        <taxon>Novosphingobium</taxon>
    </lineage>
</organism>
<dbReference type="SUPFAM" id="SSF46785">
    <property type="entry name" value="Winged helix' DNA-binding domain"/>
    <property type="match status" value="1"/>
</dbReference>
<name>A0ABU8RVY3_9SPHN</name>
<feature type="domain" description="HTH marR-type" evidence="1">
    <location>
        <begin position="12"/>
        <end position="142"/>
    </location>
</feature>
<dbReference type="InterPro" id="IPR000835">
    <property type="entry name" value="HTH_MarR-typ"/>
</dbReference>
<evidence type="ECO:0000259" key="1">
    <source>
        <dbReference type="PROSITE" id="PS50995"/>
    </source>
</evidence>
<evidence type="ECO:0000313" key="2">
    <source>
        <dbReference type="EMBL" id="MEJ5977237.1"/>
    </source>
</evidence>
<evidence type="ECO:0000313" key="3">
    <source>
        <dbReference type="Proteomes" id="UP001361239"/>
    </source>
</evidence>
<accession>A0ABU8RVY3</accession>
<dbReference type="SMART" id="SM00347">
    <property type="entry name" value="HTH_MARR"/>
    <property type="match status" value="1"/>
</dbReference>
<dbReference type="InterPro" id="IPR036390">
    <property type="entry name" value="WH_DNA-bd_sf"/>
</dbReference>
<dbReference type="InterPro" id="IPR039422">
    <property type="entry name" value="MarR/SlyA-like"/>
</dbReference>
<dbReference type="Gene3D" id="1.10.10.10">
    <property type="entry name" value="Winged helix-like DNA-binding domain superfamily/Winged helix DNA-binding domain"/>
    <property type="match status" value="1"/>
</dbReference>
<protein>
    <submittedName>
        <fullName evidence="2">MarR family transcriptional regulator</fullName>
    </submittedName>
</protein>
<dbReference type="InterPro" id="IPR036388">
    <property type="entry name" value="WH-like_DNA-bd_sf"/>
</dbReference>
<dbReference type="PANTHER" id="PTHR33164:SF89">
    <property type="entry name" value="MARR FAMILY REGULATORY PROTEIN"/>
    <property type="match status" value="1"/>
</dbReference>
<gene>
    <name evidence="2" type="ORF">WG901_11360</name>
</gene>
<reference evidence="2 3" key="1">
    <citation type="submission" date="2024-03" db="EMBL/GenBank/DDBJ databases">
        <authorList>
            <person name="Jo J.-H."/>
        </authorList>
    </citation>
    <scope>NUCLEOTIDE SEQUENCE [LARGE SCALE GENOMIC DNA]</scope>
    <source>
        <strain evidence="2 3">PS1R-30</strain>
    </source>
</reference>
<dbReference type="PROSITE" id="PS50995">
    <property type="entry name" value="HTH_MARR_2"/>
    <property type="match status" value="1"/>
</dbReference>
<comment type="caution">
    <text evidence="2">The sequence shown here is derived from an EMBL/GenBank/DDBJ whole genome shotgun (WGS) entry which is preliminary data.</text>
</comment>